<reference evidence="1" key="1">
    <citation type="submission" date="2021-06" db="EMBL/GenBank/DDBJ databases">
        <authorList>
            <person name="Kallberg Y."/>
            <person name="Tangrot J."/>
            <person name="Rosling A."/>
        </authorList>
    </citation>
    <scope>NUCLEOTIDE SEQUENCE</scope>
    <source>
        <strain evidence="1">UK204</strain>
    </source>
</reference>
<sequence length="45" mass="5352">IREINDSFRDVYDFRKVSSTGTRVWKIGFGKCIFRKSNVQRLATR</sequence>
<keyword evidence="2" id="KW-1185">Reference proteome</keyword>
<dbReference type="EMBL" id="CAJVPQ010005071">
    <property type="protein sequence ID" value="CAG8663554.1"/>
    <property type="molecule type" value="Genomic_DNA"/>
</dbReference>
<accession>A0A9N9H9J2</accession>
<proteinExistence type="predicted"/>
<evidence type="ECO:0000313" key="2">
    <source>
        <dbReference type="Proteomes" id="UP000789570"/>
    </source>
</evidence>
<organism evidence="1 2">
    <name type="scientific">Funneliformis caledonium</name>
    <dbReference type="NCBI Taxonomy" id="1117310"/>
    <lineage>
        <taxon>Eukaryota</taxon>
        <taxon>Fungi</taxon>
        <taxon>Fungi incertae sedis</taxon>
        <taxon>Mucoromycota</taxon>
        <taxon>Glomeromycotina</taxon>
        <taxon>Glomeromycetes</taxon>
        <taxon>Glomerales</taxon>
        <taxon>Glomeraceae</taxon>
        <taxon>Funneliformis</taxon>
    </lineage>
</organism>
<dbReference type="AlphaFoldDB" id="A0A9N9H9J2"/>
<protein>
    <submittedName>
        <fullName evidence="1">5764_t:CDS:1</fullName>
    </submittedName>
</protein>
<gene>
    <name evidence="1" type="ORF">FCALED_LOCUS11664</name>
</gene>
<evidence type="ECO:0000313" key="1">
    <source>
        <dbReference type="EMBL" id="CAG8663554.1"/>
    </source>
</evidence>
<comment type="caution">
    <text evidence="1">The sequence shown here is derived from an EMBL/GenBank/DDBJ whole genome shotgun (WGS) entry which is preliminary data.</text>
</comment>
<feature type="non-terminal residue" evidence="1">
    <location>
        <position position="45"/>
    </location>
</feature>
<name>A0A9N9H9J2_9GLOM</name>
<dbReference type="Proteomes" id="UP000789570">
    <property type="component" value="Unassembled WGS sequence"/>
</dbReference>